<organism evidence="2 3">
    <name type="scientific">Pleurodeles waltl</name>
    <name type="common">Iberian ribbed newt</name>
    <dbReference type="NCBI Taxonomy" id="8319"/>
    <lineage>
        <taxon>Eukaryota</taxon>
        <taxon>Metazoa</taxon>
        <taxon>Chordata</taxon>
        <taxon>Craniata</taxon>
        <taxon>Vertebrata</taxon>
        <taxon>Euteleostomi</taxon>
        <taxon>Amphibia</taxon>
        <taxon>Batrachia</taxon>
        <taxon>Caudata</taxon>
        <taxon>Salamandroidea</taxon>
        <taxon>Salamandridae</taxon>
        <taxon>Pleurodelinae</taxon>
        <taxon>Pleurodeles</taxon>
    </lineage>
</organism>
<keyword evidence="1" id="KW-1133">Transmembrane helix</keyword>
<evidence type="ECO:0000313" key="3">
    <source>
        <dbReference type="Proteomes" id="UP001066276"/>
    </source>
</evidence>
<dbReference type="AlphaFoldDB" id="A0AAV7LI77"/>
<evidence type="ECO:0000256" key="1">
    <source>
        <dbReference type="SAM" id="Phobius"/>
    </source>
</evidence>
<gene>
    <name evidence="2" type="ORF">NDU88_004414</name>
</gene>
<sequence>MQDLTTRHLRLQEAHVKERQDKVSVRDWFFSPPILSFLVLHSESNRFSPRSFPPSTTRIPPPLSLCVTHLAWPCFSRSVAGKVTKRLLFRCGVGAFHAGMVCWFPAFEGILLHLRLQGHRFFLHLGFSCVVRVGDSVRWLLFSLEPPGVAGCSFLTFFPRTCYGIG</sequence>
<dbReference type="EMBL" id="JANPWB010000015">
    <property type="protein sequence ID" value="KAJ1091287.1"/>
    <property type="molecule type" value="Genomic_DNA"/>
</dbReference>
<dbReference type="Proteomes" id="UP001066276">
    <property type="component" value="Chromosome 11"/>
</dbReference>
<keyword evidence="1" id="KW-0812">Transmembrane</keyword>
<reference evidence="2" key="1">
    <citation type="journal article" date="2022" name="bioRxiv">
        <title>Sequencing and chromosome-scale assembly of the giantPleurodeles waltlgenome.</title>
        <authorList>
            <person name="Brown T."/>
            <person name="Elewa A."/>
            <person name="Iarovenko S."/>
            <person name="Subramanian E."/>
            <person name="Araus A.J."/>
            <person name="Petzold A."/>
            <person name="Susuki M."/>
            <person name="Suzuki K.-i.T."/>
            <person name="Hayashi T."/>
            <person name="Toyoda A."/>
            <person name="Oliveira C."/>
            <person name="Osipova E."/>
            <person name="Leigh N.D."/>
            <person name="Simon A."/>
            <person name="Yun M.H."/>
        </authorList>
    </citation>
    <scope>NUCLEOTIDE SEQUENCE</scope>
    <source>
        <strain evidence="2">20211129_DDA</strain>
        <tissue evidence="2">Liver</tissue>
    </source>
</reference>
<protein>
    <submittedName>
        <fullName evidence="2">Uncharacterized protein</fullName>
    </submittedName>
</protein>
<proteinExistence type="predicted"/>
<feature type="transmembrane region" description="Helical" evidence="1">
    <location>
        <begin position="87"/>
        <end position="106"/>
    </location>
</feature>
<keyword evidence="3" id="KW-1185">Reference proteome</keyword>
<keyword evidence="1" id="KW-0472">Membrane</keyword>
<name>A0AAV7LI77_PLEWA</name>
<evidence type="ECO:0000313" key="2">
    <source>
        <dbReference type="EMBL" id="KAJ1091287.1"/>
    </source>
</evidence>
<accession>A0AAV7LI77</accession>
<comment type="caution">
    <text evidence="2">The sequence shown here is derived from an EMBL/GenBank/DDBJ whole genome shotgun (WGS) entry which is preliminary data.</text>
</comment>